<proteinExistence type="inferred from homology"/>
<dbReference type="InterPro" id="IPR020845">
    <property type="entry name" value="AMP-binding_CS"/>
</dbReference>
<dbReference type="SUPFAM" id="SSF69593">
    <property type="entry name" value="Glycerol-3-phosphate (1)-acyltransferase"/>
    <property type="match status" value="1"/>
</dbReference>
<dbReference type="RefSeq" id="WP_153719635.1">
    <property type="nucleotide sequence ID" value="NZ_WJPP01000004.1"/>
</dbReference>
<dbReference type="PANTHER" id="PTHR43201">
    <property type="entry name" value="ACYL-COA SYNTHETASE"/>
    <property type="match status" value="1"/>
</dbReference>
<gene>
    <name evidence="4" type="ORF">GH984_07630</name>
</gene>
<dbReference type="GO" id="GO:0016746">
    <property type="term" value="F:acyltransferase activity"/>
    <property type="evidence" value="ECO:0007669"/>
    <property type="project" value="InterPro"/>
</dbReference>
<dbReference type="SUPFAM" id="SSF56801">
    <property type="entry name" value="Acetyl-CoA synthetase-like"/>
    <property type="match status" value="1"/>
</dbReference>
<dbReference type="GO" id="GO:0031956">
    <property type="term" value="F:medium-chain fatty acid-CoA ligase activity"/>
    <property type="evidence" value="ECO:0007669"/>
    <property type="project" value="TreeGrafter"/>
</dbReference>
<reference evidence="4 5" key="1">
    <citation type="submission" date="2019-11" db="EMBL/GenBank/DDBJ databases">
        <authorList>
            <person name="Zhang X.Y."/>
        </authorList>
    </citation>
    <scope>NUCLEOTIDE SEQUENCE [LARGE SCALE GENOMIC DNA]</scope>
    <source>
        <strain evidence="4 5">C176</strain>
    </source>
</reference>
<organism evidence="4 5">
    <name type="scientific">Spiribacter salilacus</name>
    <dbReference type="NCBI Taxonomy" id="2664894"/>
    <lineage>
        <taxon>Bacteria</taxon>
        <taxon>Pseudomonadati</taxon>
        <taxon>Pseudomonadota</taxon>
        <taxon>Gammaproteobacteria</taxon>
        <taxon>Chromatiales</taxon>
        <taxon>Ectothiorhodospiraceae</taxon>
        <taxon>Spiribacter</taxon>
    </lineage>
</organism>
<dbReference type="InterPro" id="IPR045851">
    <property type="entry name" value="AMP-bd_C_sf"/>
</dbReference>
<dbReference type="InterPro" id="IPR000873">
    <property type="entry name" value="AMP-dep_synth/lig_dom"/>
</dbReference>
<keyword evidence="2" id="KW-0436">Ligase</keyword>
<dbReference type="PANTHER" id="PTHR43201:SF5">
    <property type="entry name" value="MEDIUM-CHAIN ACYL-COA LIGASE ACSF2, MITOCHONDRIAL"/>
    <property type="match status" value="1"/>
</dbReference>
<dbReference type="Pfam" id="PF01553">
    <property type="entry name" value="Acyltransferase"/>
    <property type="match status" value="1"/>
</dbReference>
<name>A0A6N7QPW4_9GAMM</name>
<evidence type="ECO:0000313" key="4">
    <source>
        <dbReference type="EMBL" id="MRH78575.1"/>
    </source>
</evidence>
<dbReference type="Gene3D" id="1.10.1200.10">
    <property type="entry name" value="ACP-like"/>
    <property type="match status" value="1"/>
</dbReference>
<dbReference type="Pfam" id="PF00550">
    <property type="entry name" value="PP-binding"/>
    <property type="match status" value="1"/>
</dbReference>
<evidence type="ECO:0000256" key="1">
    <source>
        <dbReference type="ARBA" id="ARBA00006432"/>
    </source>
</evidence>
<dbReference type="SUPFAM" id="SSF47336">
    <property type="entry name" value="ACP-like"/>
    <property type="match status" value="1"/>
</dbReference>
<keyword evidence="5" id="KW-1185">Reference proteome</keyword>
<dbReference type="InterPro" id="IPR002123">
    <property type="entry name" value="Plipid/glycerol_acylTrfase"/>
</dbReference>
<comment type="similarity">
    <text evidence="1">Belongs to the ATP-dependent AMP-binding enzyme family.</text>
</comment>
<dbReference type="Proteomes" id="UP000433788">
    <property type="component" value="Unassembled WGS sequence"/>
</dbReference>
<dbReference type="Pfam" id="PF00501">
    <property type="entry name" value="AMP-binding"/>
    <property type="match status" value="1"/>
</dbReference>
<dbReference type="Gene3D" id="3.40.50.12780">
    <property type="entry name" value="N-terminal domain of ligase-like"/>
    <property type="match status" value="1"/>
</dbReference>
<dbReference type="GO" id="GO:0006631">
    <property type="term" value="P:fatty acid metabolic process"/>
    <property type="evidence" value="ECO:0007669"/>
    <property type="project" value="TreeGrafter"/>
</dbReference>
<dbReference type="CDD" id="cd07989">
    <property type="entry name" value="LPLAT_AGPAT-like"/>
    <property type="match status" value="1"/>
</dbReference>
<feature type="domain" description="Phospholipid/glycerol acyltransferase" evidence="3">
    <location>
        <begin position="694"/>
        <end position="812"/>
    </location>
</feature>
<accession>A0A6N7QPW4</accession>
<protein>
    <submittedName>
        <fullName evidence="4">AMP-binding protein</fullName>
    </submittedName>
</protein>
<dbReference type="EMBL" id="WJPP01000004">
    <property type="protein sequence ID" value="MRH78575.1"/>
    <property type="molecule type" value="Genomic_DNA"/>
</dbReference>
<sequence>MTIAFQADTSLAVIAYTEGQTREITRVTLEQHVCAMIRWLESLGIQPGDRVLLFAPNSIEWVVVALATLRSNAIIVPVDTQMSRDDLTHVLKDSAPTIICVSEETLGELPFQPDCQWLKIETIETKLSDYVDTNHTRASHAPADEQLAALFYTSGTTGAPKGVPLTHGNLRSNVNALLEENIAKASDRVLLPLPLHHVYPFSIGLLTVLAAGATMVLPRSLVGPRIAEALRDSNASILLGVPRLYEVIWARLEARITKQRPWAAKIFHGLLNTCIQTNARFGWHPGRWLFRPIMKRLAPGLRLAVSGGAALAPELGARLNALGWTIATGYGLTETSPILTLNAPGEGKLNTAGRPLSNVELRIVDGEVQARGPNVFNGYWNDPVPRESIIDDKGWFKTGDAGEIGEDGYLRLGGRLSATIVLPGGENIDPERIERALSAHPMIREAGVLDNNGQLVAILVPEPDTTDGPDPLDAAADTIIQTLPSHHQVRQFARSPDPLPRTRLGKLRRHKLTALYQTLSHQNNNTLNQAPIQPEEMAPEDRALLADPAANATWTLLTERFHDHRLTPDSRLSRDLGLDSLSWVDLGISISERAGVELADDAIARVETVRDLLSECINAEQASEQAPADGKRSALSAALANPERLLEPRDLRALAPRGPLRHAGAGAALLGCQLINFLFARIEVEGALPKGGPFLIAPRHVSAYDPIALTAALSRQELEPVFWAGLSGLLFKGPVQRTFSYVARVLPIDPGAAPRRSLALAAACLQRGHSLIWFPEGQRGQEDGVLQPLRPGIGRLLAAHPVPVVPVWIEGAQNVLPIGSVIPRRGHIRIIIGAPITADDYGNDERGIVSAVANAITAIKTP</sequence>
<dbReference type="PROSITE" id="PS00455">
    <property type="entry name" value="AMP_BINDING"/>
    <property type="match status" value="1"/>
</dbReference>
<dbReference type="InterPro" id="IPR009081">
    <property type="entry name" value="PP-bd_ACP"/>
</dbReference>
<evidence type="ECO:0000259" key="3">
    <source>
        <dbReference type="SMART" id="SM00563"/>
    </source>
</evidence>
<dbReference type="Gene3D" id="3.30.300.30">
    <property type="match status" value="1"/>
</dbReference>
<dbReference type="InterPro" id="IPR036736">
    <property type="entry name" value="ACP-like_sf"/>
</dbReference>
<dbReference type="InterPro" id="IPR042099">
    <property type="entry name" value="ANL_N_sf"/>
</dbReference>
<dbReference type="AlphaFoldDB" id="A0A6N7QPW4"/>
<dbReference type="SMART" id="SM00563">
    <property type="entry name" value="PlsC"/>
    <property type="match status" value="1"/>
</dbReference>
<comment type="caution">
    <text evidence="4">The sequence shown here is derived from an EMBL/GenBank/DDBJ whole genome shotgun (WGS) entry which is preliminary data.</text>
</comment>
<evidence type="ECO:0000256" key="2">
    <source>
        <dbReference type="ARBA" id="ARBA00022598"/>
    </source>
</evidence>
<evidence type="ECO:0000313" key="5">
    <source>
        <dbReference type="Proteomes" id="UP000433788"/>
    </source>
</evidence>